<proteinExistence type="predicted"/>
<organism evidence="1 2">
    <name type="scientific">Rummeliibacillus stabekisii</name>
    <dbReference type="NCBI Taxonomy" id="241244"/>
    <lineage>
        <taxon>Bacteria</taxon>
        <taxon>Bacillati</taxon>
        <taxon>Bacillota</taxon>
        <taxon>Bacilli</taxon>
        <taxon>Bacillales</taxon>
        <taxon>Caryophanaceae</taxon>
        <taxon>Rummeliibacillus</taxon>
    </lineage>
</organism>
<name>A0A143HCS8_9BACL</name>
<accession>A0A143HCS8</accession>
<reference evidence="2" key="2">
    <citation type="submission" date="2016-03" db="EMBL/GenBank/DDBJ databases">
        <authorList>
            <person name="Ploux O."/>
        </authorList>
    </citation>
    <scope>NUCLEOTIDE SEQUENCE [LARGE SCALE GENOMIC DNA]</scope>
    <source>
        <strain evidence="2">PP9</strain>
    </source>
</reference>
<reference evidence="1 2" key="1">
    <citation type="journal article" date="2016" name="Genome Announc.">
        <title>Whole-Genome Sequence of Rummeliibacillus stabekisii Strain PP9 Isolated from Antarctic Soil.</title>
        <authorList>
            <person name="da Mota F.F."/>
            <person name="Vollu R.E."/>
            <person name="Jurelevicius D."/>
            <person name="Seldin L."/>
        </authorList>
    </citation>
    <scope>NUCLEOTIDE SEQUENCE [LARGE SCALE GENOMIC DNA]</scope>
    <source>
        <strain evidence="1 2">PP9</strain>
    </source>
</reference>
<sequence length="80" mass="9251">MPFSSLNLNNYFTPIQATMLQDSIYIIKYNEFLLQKLLIVCIVMIYKIYSALMGCKNPTFEMKKREVYVGVFTPKSPVGT</sequence>
<dbReference type="AlphaFoldDB" id="A0A143HCS8"/>
<dbReference type="Proteomes" id="UP000076021">
    <property type="component" value="Chromosome"/>
</dbReference>
<gene>
    <name evidence="1" type="ORF">ATY39_08665</name>
</gene>
<dbReference type="EMBL" id="CP014806">
    <property type="protein sequence ID" value="AMW99524.1"/>
    <property type="molecule type" value="Genomic_DNA"/>
</dbReference>
<evidence type="ECO:0000313" key="1">
    <source>
        <dbReference type="EMBL" id="AMW99524.1"/>
    </source>
</evidence>
<keyword evidence="2" id="KW-1185">Reference proteome</keyword>
<dbReference type="KEGG" id="rst:ATY39_08665"/>
<protein>
    <submittedName>
        <fullName evidence="1">Uncharacterized protein</fullName>
    </submittedName>
</protein>
<evidence type="ECO:0000313" key="2">
    <source>
        <dbReference type="Proteomes" id="UP000076021"/>
    </source>
</evidence>